<proteinExistence type="inferred from homology"/>
<dbReference type="Gene3D" id="3.90.1180.10">
    <property type="entry name" value="Ribosomal protein L13"/>
    <property type="match status" value="1"/>
</dbReference>
<evidence type="ECO:0000256" key="2">
    <source>
        <dbReference type="ARBA" id="ARBA00022980"/>
    </source>
</evidence>
<reference evidence="4" key="1">
    <citation type="submission" date="2021-01" db="UniProtKB">
        <authorList>
            <consortium name="EnsemblMetazoa"/>
        </authorList>
    </citation>
    <scope>IDENTIFICATION</scope>
</reference>
<dbReference type="GO" id="GO:0003735">
    <property type="term" value="F:structural constituent of ribosome"/>
    <property type="evidence" value="ECO:0007669"/>
    <property type="project" value="InterPro"/>
</dbReference>
<dbReference type="OMA" id="HKPIYTP"/>
<dbReference type="GeneID" id="111243663"/>
<dbReference type="PIRSF" id="PIRSF002181">
    <property type="entry name" value="Ribosomal_L13"/>
    <property type="match status" value="1"/>
</dbReference>
<dbReference type="GO" id="GO:0017148">
    <property type="term" value="P:negative regulation of translation"/>
    <property type="evidence" value="ECO:0007669"/>
    <property type="project" value="TreeGrafter"/>
</dbReference>
<dbReference type="PANTHER" id="PTHR11545:SF2">
    <property type="entry name" value="LARGE RIBOSOMAL SUBUNIT PROTEIN UL13M"/>
    <property type="match status" value="1"/>
</dbReference>
<dbReference type="GO" id="GO:0003729">
    <property type="term" value="F:mRNA binding"/>
    <property type="evidence" value="ECO:0007669"/>
    <property type="project" value="TreeGrafter"/>
</dbReference>
<accession>A0A7M7J0W6</accession>
<dbReference type="HAMAP" id="MF_01366">
    <property type="entry name" value="Ribosomal_uL13"/>
    <property type="match status" value="1"/>
</dbReference>
<protein>
    <recommendedName>
        <fullName evidence="6">39S ribosomal protein L13, mitochondrial</fullName>
    </recommendedName>
</protein>
<name>A0A7M7J0W6_VARDE</name>
<evidence type="ECO:0000256" key="1">
    <source>
        <dbReference type="ARBA" id="ARBA00006227"/>
    </source>
</evidence>
<dbReference type="Proteomes" id="UP000594260">
    <property type="component" value="Unplaced"/>
</dbReference>
<dbReference type="FunCoup" id="A0A7M7J0W6">
    <property type="interactions" value="1165"/>
</dbReference>
<evidence type="ECO:0000313" key="5">
    <source>
        <dbReference type="Proteomes" id="UP000594260"/>
    </source>
</evidence>
<evidence type="ECO:0008006" key="6">
    <source>
        <dbReference type="Google" id="ProtNLM"/>
    </source>
</evidence>
<dbReference type="RefSeq" id="XP_022645275.1">
    <property type="nucleotide sequence ID" value="XM_022789540.1"/>
</dbReference>
<dbReference type="KEGG" id="vde:111243663"/>
<dbReference type="CTD" id="28998"/>
<keyword evidence="3" id="KW-0687">Ribonucleoprotein</keyword>
<evidence type="ECO:0000256" key="3">
    <source>
        <dbReference type="ARBA" id="ARBA00023274"/>
    </source>
</evidence>
<dbReference type="EnsemblMetazoa" id="XM_022789540">
    <property type="protein sequence ID" value="XP_022645275"/>
    <property type="gene ID" value="LOC111243663"/>
</dbReference>
<dbReference type="OrthoDB" id="274622at2759"/>
<dbReference type="Pfam" id="PF00572">
    <property type="entry name" value="Ribosomal_L13"/>
    <property type="match status" value="1"/>
</dbReference>
<comment type="similarity">
    <text evidence="1">Belongs to the universal ribosomal protein uL13 family.</text>
</comment>
<dbReference type="InterPro" id="IPR005822">
    <property type="entry name" value="Ribosomal_uL13"/>
</dbReference>
<keyword evidence="5" id="KW-1185">Reference proteome</keyword>
<dbReference type="SUPFAM" id="SSF52161">
    <property type="entry name" value="Ribosomal protein L13"/>
    <property type="match status" value="1"/>
</dbReference>
<dbReference type="EnsemblMetazoa" id="XM_022789539">
    <property type="protein sequence ID" value="XP_022645274"/>
    <property type="gene ID" value="LOC111243663"/>
</dbReference>
<dbReference type="InterPro" id="IPR036899">
    <property type="entry name" value="Ribosomal_uL13_sf"/>
</dbReference>
<dbReference type="CDD" id="cd00392">
    <property type="entry name" value="Ribosomal_L13"/>
    <property type="match status" value="1"/>
</dbReference>
<sequence>MKLTAKLLRTVQAAADQKLTFTRQWLLYDARHQNPFESSELIADVLQGKKKPMFHPMLDSGDHVVVINCKEIAMPWYEWKFRMYYHHTDYAGGASWTSAWEMHDSNPTKVMEKAVYRAIPGDLLRRLRMSRLHLFADDKIPDNIKQNLSYQLRQLKSIPRKLEEIPEEERKNFPKLFEHPHDFVL</sequence>
<dbReference type="AlphaFoldDB" id="A0A7M7J0W6"/>
<dbReference type="PANTHER" id="PTHR11545">
    <property type="entry name" value="RIBOSOMAL PROTEIN L13"/>
    <property type="match status" value="1"/>
</dbReference>
<keyword evidence="2" id="KW-0689">Ribosomal protein</keyword>
<dbReference type="InterPro" id="IPR005823">
    <property type="entry name" value="Ribosomal_uL13_bac-type"/>
</dbReference>
<dbReference type="GO" id="GO:0006412">
    <property type="term" value="P:translation"/>
    <property type="evidence" value="ECO:0007669"/>
    <property type="project" value="InterPro"/>
</dbReference>
<dbReference type="RefSeq" id="XP_022645274.1">
    <property type="nucleotide sequence ID" value="XM_022789539.1"/>
</dbReference>
<evidence type="ECO:0000313" key="4">
    <source>
        <dbReference type="EnsemblMetazoa" id="XP_022645275"/>
    </source>
</evidence>
<dbReference type="GO" id="GO:0005762">
    <property type="term" value="C:mitochondrial large ribosomal subunit"/>
    <property type="evidence" value="ECO:0007669"/>
    <property type="project" value="TreeGrafter"/>
</dbReference>
<dbReference type="InParanoid" id="A0A7M7J0W6"/>
<dbReference type="NCBIfam" id="TIGR01066">
    <property type="entry name" value="rplM_bact"/>
    <property type="match status" value="1"/>
</dbReference>
<organism evidence="4 5">
    <name type="scientific">Varroa destructor</name>
    <name type="common">Honeybee mite</name>
    <dbReference type="NCBI Taxonomy" id="109461"/>
    <lineage>
        <taxon>Eukaryota</taxon>
        <taxon>Metazoa</taxon>
        <taxon>Ecdysozoa</taxon>
        <taxon>Arthropoda</taxon>
        <taxon>Chelicerata</taxon>
        <taxon>Arachnida</taxon>
        <taxon>Acari</taxon>
        <taxon>Parasitiformes</taxon>
        <taxon>Mesostigmata</taxon>
        <taxon>Gamasina</taxon>
        <taxon>Dermanyssoidea</taxon>
        <taxon>Varroidae</taxon>
        <taxon>Varroa</taxon>
    </lineage>
</organism>